<accession>A0A1T4TEX7</accession>
<dbReference type="InterPro" id="IPR009061">
    <property type="entry name" value="DNA-bd_dom_put_sf"/>
</dbReference>
<feature type="compositionally biased region" description="Basic and acidic residues" evidence="1">
    <location>
        <begin position="62"/>
        <end position="77"/>
    </location>
</feature>
<dbReference type="RefSeq" id="WP_268805682.1">
    <property type="nucleotide sequence ID" value="NZ_FUWS01000021.1"/>
</dbReference>
<evidence type="ECO:0000259" key="2">
    <source>
        <dbReference type="Pfam" id="PF12728"/>
    </source>
</evidence>
<proteinExistence type="predicted"/>
<dbReference type="Proteomes" id="UP000190637">
    <property type="component" value="Unassembled WGS sequence"/>
</dbReference>
<dbReference type="InterPro" id="IPR048048">
    <property type="entry name" value="BldC-like"/>
</dbReference>
<dbReference type="NCBIfam" id="TIGR01764">
    <property type="entry name" value="excise"/>
    <property type="match status" value="1"/>
</dbReference>
<evidence type="ECO:0000313" key="4">
    <source>
        <dbReference type="Proteomes" id="UP000190637"/>
    </source>
</evidence>
<reference evidence="3 4" key="1">
    <citation type="submission" date="2017-02" db="EMBL/GenBank/DDBJ databases">
        <authorList>
            <person name="Peterson S.W."/>
        </authorList>
    </citation>
    <scope>NUCLEOTIDE SEQUENCE [LARGE SCALE GENOMIC DNA]</scope>
    <source>
        <strain evidence="3 4">DSM 45154</strain>
    </source>
</reference>
<dbReference type="NCBIfam" id="NF033787">
    <property type="entry name" value="HTH_BldC"/>
    <property type="match status" value="1"/>
</dbReference>
<feature type="region of interest" description="Disordered" evidence="1">
    <location>
        <begin position="58"/>
        <end position="77"/>
    </location>
</feature>
<dbReference type="STRING" id="1122192.SAMN02745673_04916"/>
<dbReference type="InterPro" id="IPR041657">
    <property type="entry name" value="HTH_17"/>
</dbReference>
<name>A0A1T4TEX7_9ACTN</name>
<dbReference type="CDD" id="cd04762">
    <property type="entry name" value="HTH_MerR-trunc"/>
    <property type="match status" value="1"/>
</dbReference>
<protein>
    <submittedName>
        <fullName evidence="3">DNA binding domain-containing protein, excisionase family</fullName>
    </submittedName>
</protein>
<keyword evidence="4" id="KW-1185">Reference proteome</keyword>
<feature type="domain" description="Helix-turn-helix" evidence="2">
    <location>
        <begin position="8"/>
        <end position="57"/>
    </location>
</feature>
<dbReference type="SUPFAM" id="SSF46955">
    <property type="entry name" value="Putative DNA-binding domain"/>
    <property type="match status" value="1"/>
</dbReference>
<dbReference type="Pfam" id="PF12728">
    <property type="entry name" value="HTH_17"/>
    <property type="match status" value="1"/>
</dbReference>
<dbReference type="GO" id="GO:0003677">
    <property type="term" value="F:DNA binding"/>
    <property type="evidence" value="ECO:0007669"/>
    <property type="project" value="InterPro"/>
</dbReference>
<evidence type="ECO:0000256" key="1">
    <source>
        <dbReference type="SAM" id="MobiDB-lite"/>
    </source>
</evidence>
<evidence type="ECO:0000313" key="3">
    <source>
        <dbReference type="EMBL" id="SKA39024.1"/>
    </source>
</evidence>
<gene>
    <name evidence="3" type="ORF">SAMN02745673_04916</name>
</gene>
<dbReference type="AlphaFoldDB" id="A0A1T4TEX7"/>
<sequence length="77" mass="8677">MSPVDQRLLTSGEVAAMFRVNPKTVTRWVKTGRLTSIRTPGGKHRFRERDVIALLDQTAGDARPRPVHHDPRDGHPL</sequence>
<dbReference type="EMBL" id="FUWS01000021">
    <property type="protein sequence ID" value="SKA39024.1"/>
    <property type="molecule type" value="Genomic_DNA"/>
</dbReference>
<feature type="non-terminal residue" evidence="3">
    <location>
        <position position="77"/>
    </location>
</feature>
<dbReference type="InterPro" id="IPR010093">
    <property type="entry name" value="SinI_DNA-bd"/>
</dbReference>
<organism evidence="3 4">
    <name type="scientific">Marinactinospora thermotolerans DSM 45154</name>
    <dbReference type="NCBI Taxonomy" id="1122192"/>
    <lineage>
        <taxon>Bacteria</taxon>
        <taxon>Bacillati</taxon>
        <taxon>Actinomycetota</taxon>
        <taxon>Actinomycetes</taxon>
        <taxon>Streptosporangiales</taxon>
        <taxon>Nocardiopsidaceae</taxon>
        <taxon>Marinactinospora</taxon>
    </lineage>
</organism>
<dbReference type="Gene3D" id="1.10.1660.10">
    <property type="match status" value="1"/>
</dbReference>